<evidence type="ECO:0000256" key="8">
    <source>
        <dbReference type="ARBA" id="ARBA00022989"/>
    </source>
</evidence>
<evidence type="ECO:0000256" key="2">
    <source>
        <dbReference type="ARBA" id="ARBA00022475"/>
    </source>
</evidence>
<dbReference type="Gene3D" id="3.40.1700.10">
    <property type="entry name" value="DNA integrity scanning protein, DisA, N-terminal domain"/>
    <property type="match status" value="1"/>
</dbReference>
<dbReference type="AlphaFoldDB" id="X0YB40"/>
<dbReference type="Pfam" id="PF02457">
    <property type="entry name" value="DAC"/>
    <property type="match status" value="1"/>
</dbReference>
<protein>
    <recommendedName>
        <fullName evidence="11">DAC domain-containing protein</fullName>
    </recommendedName>
</protein>
<dbReference type="NCBIfam" id="TIGR00159">
    <property type="entry name" value="diadenylate cyclase CdaA"/>
    <property type="match status" value="1"/>
</dbReference>
<dbReference type="InterPro" id="IPR036888">
    <property type="entry name" value="DNA_integrity_DisA_N_sf"/>
</dbReference>
<evidence type="ECO:0000256" key="7">
    <source>
        <dbReference type="ARBA" id="ARBA00022840"/>
    </source>
</evidence>
<keyword evidence="9 10" id="KW-0472">Membrane</keyword>
<dbReference type="InterPro" id="IPR050338">
    <property type="entry name" value="DisA"/>
</dbReference>
<evidence type="ECO:0000256" key="5">
    <source>
        <dbReference type="ARBA" id="ARBA00022695"/>
    </source>
</evidence>
<feature type="transmembrane region" description="Helical" evidence="10">
    <location>
        <begin position="31"/>
        <end position="49"/>
    </location>
</feature>
<keyword evidence="8 10" id="KW-1133">Transmembrane helix</keyword>
<evidence type="ECO:0000256" key="10">
    <source>
        <dbReference type="SAM" id="Phobius"/>
    </source>
</evidence>
<feature type="non-terminal residue" evidence="12">
    <location>
        <position position="1"/>
    </location>
</feature>
<keyword evidence="3" id="KW-0808">Transferase</keyword>
<reference evidence="12" key="1">
    <citation type="journal article" date="2014" name="Front. Microbiol.">
        <title>High frequency of phylogenetically diverse reductive dehalogenase-homologous genes in deep subseafloor sedimentary metagenomes.</title>
        <authorList>
            <person name="Kawai M."/>
            <person name="Futagami T."/>
            <person name="Toyoda A."/>
            <person name="Takaki Y."/>
            <person name="Nishi S."/>
            <person name="Hori S."/>
            <person name="Arai W."/>
            <person name="Tsubouchi T."/>
            <person name="Morono Y."/>
            <person name="Uchiyama I."/>
            <person name="Ito T."/>
            <person name="Fujiyama A."/>
            <person name="Inagaki F."/>
            <person name="Takami H."/>
        </authorList>
    </citation>
    <scope>NUCLEOTIDE SEQUENCE</scope>
    <source>
        <strain evidence="12">Expedition CK06-06</strain>
    </source>
</reference>
<organism evidence="12">
    <name type="scientific">marine sediment metagenome</name>
    <dbReference type="NCBI Taxonomy" id="412755"/>
    <lineage>
        <taxon>unclassified sequences</taxon>
        <taxon>metagenomes</taxon>
        <taxon>ecological metagenomes</taxon>
    </lineage>
</organism>
<dbReference type="SUPFAM" id="SSF143597">
    <property type="entry name" value="YojJ-like"/>
    <property type="match status" value="1"/>
</dbReference>
<dbReference type="PANTHER" id="PTHR34185:SF1">
    <property type="entry name" value="DIADENYLATE CYCLASE"/>
    <property type="match status" value="1"/>
</dbReference>
<evidence type="ECO:0000256" key="6">
    <source>
        <dbReference type="ARBA" id="ARBA00022741"/>
    </source>
</evidence>
<evidence type="ECO:0000259" key="11">
    <source>
        <dbReference type="PROSITE" id="PS51794"/>
    </source>
</evidence>
<name>X0YB40_9ZZZZ</name>
<dbReference type="HAMAP" id="MF_01499">
    <property type="entry name" value="DacA"/>
    <property type="match status" value="1"/>
</dbReference>
<dbReference type="EMBL" id="BARS01052377">
    <property type="protein sequence ID" value="GAG53070.1"/>
    <property type="molecule type" value="Genomic_DNA"/>
</dbReference>
<dbReference type="Pfam" id="PF19293">
    <property type="entry name" value="CdaA_N"/>
    <property type="match status" value="1"/>
</dbReference>
<evidence type="ECO:0000313" key="12">
    <source>
        <dbReference type="EMBL" id="GAG53070.1"/>
    </source>
</evidence>
<dbReference type="GO" id="GO:0106408">
    <property type="term" value="F:diadenylate cyclase activity"/>
    <property type="evidence" value="ECO:0007669"/>
    <property type="project" value="UniProtKB-EC"/>
</dbReference>
<keyword evidence="5" id="KW-0548">Nucleotidyltransferase</keyword>
<dbReference type="InterPro" id="IPR034701">
    <property type="entry name" value="CdaA"/>
</dbReference>
<dbReference type="GO" id="GO:0006171">
    <property type="term" value="P:cAMP biosynthetic process"/>
    <property type="evidence" value="ECO:0007669"/>
    <property type="project" value="InterPro"/>
</dbReference>
<evidence type="ECO:0000256" key="4">
    <source>
        <dbReference type="ARBA" id="ARBA00022692"/>
    </source>
</evidence>
<dbReference type="PANTHER" id="PTHR34185">
    <property type="entry name" value="DIADENYLATE CYCLASE"/>
    <property type="match status" value="1"/>
</dbReference>
<feature type="non-terminal residue" evidence="12">
    <location>
        <position position="231"/>
    </location>
</feature>
<keyword evidence="2" id="KW-1003">Cell membrane</keyword>
<dbReference type="PIRSF" id="PIRSF004793">
    <property type="entry name" value="UCP004793"/>
    <property type="match status" value="1"/>
</dbReference>
<accession>X0YB40</accession>
<gene>
    <name evidence="12" type="ORF">S01H1_77881</name>
</gene>
<evidence type="ECO:0000256" key="3">
    <source>
        <dbReference type="ARBA" id="ARBA00022679"/>
    </source>
</evidence>
<keyword evidence="6" id="KW-0547">Nucleotide-binding</keyword>
<comment type="caution">
    <text evidence="12">The sequence shown here is derived from an EMBL/GenBank/DDBJ whole genome shotgun (WGS) entry which is preliminary data.</text>
</comment>
<dbReference type="GO" id="GO:0005524">
    <property type="term" value="F:ATP binding"/>
    <property type="evidence" value="ECO:0007669"/>
    <property type="project" value="UniProtKB-KW"/>
</dbReference>
<sequence length="231" mass="25406">RLDLLSVIDILLVALILYGLFRLMQGTQAVQLLRGVIIVVLLTILITSVLKLTAFSWLISKSLSALLVAIPVIFQPELRRALERVGRAGFLRNRQETTSDRVIEEVCQACQRLSERHHGALIVLERETGLQEYIDTGTRVGGKVSAELLLTIFFPNTALHDGAVIIREDEVVAAACVLPLAGVIMSDRQLGLRHRAAVGVTEETDAICIVVSEETGVISIAHNARMVRRLE</sequence>
<dbReference type="InterPro" id="IPR003390">
    <property type="entry name" value="DNA_integrity_scan_DisA_N"/>
</dbReference>
<dbReference type="InterPro" id="IPR014046">
    <property type="entry name" value="C-di-AMP_synthase"/>
</dbReference>
<keyword evidence="4 10" id="KW-0812">Transmembrane</keyword>
<comment type="catalytic activity">
    <reaction evidence="1">
        <text>2 ATP = 3',3'-c-di-AMP + 2 diphosphate</text>
        <dbReference type="Rhea" id="RHEA:35655"/>
        <dbReference type="ChEBI" id="CHEBI:30616"/>
        <dbReference type="ChEBI" id="CHEBI:33019"/>
        <dbReference type="ChEBI" id="CHEBI:71500"/>
        <dbReference type="EC" id="2.7.7.85"/>
    </reaction>
</comment>
<dbReference type="InterPro" id="IPR045585">
    <property type="entry name" value="CdaA_N"/>
</dbReference>
<keyword evidence="7" id="KW-0067">ATP-binding</keyword>
<dbReference type="FunFam" id="3.40.1700.10:FF:000002">
    <property type="entry name" value="Diadenylate cyclase"/>
    <property type="match status" value="1"/>
</dbReference>
<evidence type="ECO:0000256" key="9">
    <source>
        <dbReference type="ARBA" id="ARBA00023136"/>
    </source>
</evidence>
<dbReference type="GO" id="GO:0004016">
    <property type="term" value="F:adenylate cyclase activity"/>
    <property type="evidence" value="ECO:0007669"/>
    <property type="project" value="InterPro"/>
</dbReference>
<proteinExistence type="inferred from homology"/>
<dbReference type="PROSITE" id="PS51794">
    <property type="entry name" value="DAC"/>
    <property type="match status" value="1"/>
</dbReference>
<evidence type="ECO:0000256" key="1">
    <source>
        <dbReference type="ARBA" id="ARBA00000877"/>
    </source>
</evidence>
<feature type="domain" description="DAC" evidence="11">
    <location>
        <begin position="75"/>
        <end position="231"/>
    </location>
</feature>
<feature type="transmembrane region" description="Helical" evidence="10">
    <location>
        <begin position="6"/>
        <end position="24"/>
    </location>
</feature>